<dbReference type="InterPro" id="IPR035914">
    <property type="entry name" value="Sperma_CUB_dom_sf"/>
</dbReference>
<keyword evidence="4" id="KW-0812">Transmembrane</keyword>
<comment type="caution">
    <text evidence="19">The sequence shown here is derived from an EMBL/GenBank/DDBJ whole genome shotgun (WGS) entry which is preliminary data.</text>
</comment>
<dbReference type="InterPro" id="IPR000615">
    <property type="entry name" value="Bestrophin"/>
</dbReference>
<evidence type="ECO:0000259" key="18">
    <source>
        <dbReference type="PROSITE" id="PS51864"/>
    </source>
</evidence>
<keyword evidence="8" id="KW-1133">Transmembrane helix</keyword>
<dbReference type="InterPro" id="IPR000742">
    <property type="entry name" value="EGF"/>
</dbReference>
<organism evidence="19 20">
    <name type="scientific">Steinernema hermaphroditum</name>
    <dbReference type="NCBI Taxonomy" id="289476"/>
    <lineage>
        <taxon>Eukaryota</taxon>
        <taxon>Metazoa</taxon>
        <taxon>Ecdysozoa</taxon>
        <taxon>Nematoda</taxon>
        <taxon>Chromadorea</taxon>
        <taxon>Rhabditida</taxon>
        <taxon>Tylenchina</taxon>
        <taxon>Panagrolaimomorpha</taxon>
        <taxon>Strongyloidoidea</taxon>
        <taxon>Steinernematidae</taxon>
        <taxon>Steinernema</taxon>
    </lineage>
</organism>
<sequence>MTIPYNLHVSSTNSFAFLKIIFRWRGSIWKSVMVEFVVWSMCYFAVSVVYRNLPTPEQRRTFEALAAHCDKKLDYIPLTFLLGFFASTVADRWKNMFSNMGFIENAAHFVSSYVRGDDPDTITKRRNMVRYLCLTQVLVLRDISMKVRKRFPNLDSVVEAGFMHPNEKILFEKTNIQYTKYWVPMNWVFALAYQLRTDFKIENDSFMNCMLLEVRNFRQNLENLCNYDWVPVPLAYPQVVFLAVRVYFLICLVARQCIISPSAPNRSILDVYVPFMTMFQFIFYMGWMKVAEALLNPLGEDDDDFEGNYLIDKNITTAMSMVDEAHAQVPEQFRDSFTNDQTPLYSTRSASIPFHALRGSAADVVLEEPVERLRMIPHEAEPADNVSITSLPNLTSAEKTAFNKRRASDNARYNCENVMELGGSYKSENDAGYAEEPQKASCVSTSVTETKEKVGGLTGLSPDHYEKIADFINANKDRIGAKIKAVHEKKKEEFLKKKEEDKKKRKVKDVPVKPFTKKPKGRPSIADINGALGLDEALWDGDQDLTIDQLKDVYGLIDTTPSLRRKRQTKVDSAYPADTWTQGVPYMFDSSLTTDHINAIKAAIAFWQGNTCVKFTQVTSPSNSAVSPVIRFYVGSGCFSSIGRLTSGVTTQDISLGSGCQYTDIAAHEIGHALGMFHGQVRYDRDNWVWLDTANIIPAKMYNFQIVDSSVNNNYGMRYDTRSIMHYEANAFAVNTSSPTIYANDFLAQLAIGGSRIPTFTDVTLINYLYKCYDRCSTSSITCQNGGQRNPNSCSVCQCPSGFGGSDCSAREPSSNVATTCGSTLTATSNWQDLTVTKTVGNGQYAETQNASKCTWWIKAPAGQKVEFYLQRVGYDGADDAQCAEECHWGGVDVKWDSDKKPEGYRFCCPDQYYWSQVSNNELLVVQAFTYYYYTDFTLTYRAGMHDNASMCTD</sequence>
<evidence type="ECO:0000313" key="20">
    <source>
        <dbReference type="Proteomes" id="UP001175271"/>
    </source>
</evidence>
<evidence type="ECO:0000256" key="3">
    <source>
        <dbReference type="ARBA" id="ARBA00022670"/>
    </source>
</evidence>
<comment type="caution">
    <text evidence="13">Lacks conserved residue(s) required for the propagation of feature annotation.</text>
</comment>
<dbReference type="EMBL" id="JAUCMV010000004">
    <property type="protein sequence ID" value="KAK0400957.1"/>
    <property type="molecule type" value="Genomic_DNA"/>
</dbReference>
<reference evidence="19" key="1">
    <citation type="submission" date="2023-06" db="EMBL/GenBank/DDBJ databases">
        <title>Genomic analysis of the entomopathogenic nematode Steinernema hermaphroditum.</title>
        <authorList>
            <person name="Schwarz E.M."/>
            <person name="Heppert J.K."/>
            <person name="Baniya A."/>
            <person name="Schwartz H.T."/>
            <person name="Tan C.-H."/>
            <person name="Antoshechkin I."/>
            <person name="Sternberg P.W."/>
            <person name="Goodrich-Blair H."/>
            <person name="Dillman A.R."/>
        </authorList>
    </citation>
    <scope>NUCLEOTIDE SEQUENCE</scope>
    <source>
        <strain evidence="19">PS9179</strain>
        <tissue evidence="19">Whole animal</tissue>
    </source>
</reference>
<dbReference type="GO" id="GO:0004222">
    <property type="term" value="F:metalloendopeptidase activity"/>
    <property type="evidence" value="ECO:0007669"/>
    <property type="project" value="UniProtKB-UniRule"/>
</dbReference>
<protein>
    <recommendedName>
        <fullName evidence="15">Metalloendopeptidase</fullName>
        <ecNumber evidence="15">3.4.24.-</ecNumber>
    </recommendedName>
</protein>
<feature type="active site" evidence="14">
    <location>
        <position position="669"/>
    </location>
</feature>
<dbReference type="PROSITE" id="PS01180">
    <property type="entry name" value="CUB"/>
    <property type="match status" value="1"/>
</dbReference>
<dbReference type="PRINTS" id="PR00480">
    <property type="entry name" value="ASTACIN"/>
</dbReference>
<keyword evidence="5 14" id="KW-0479">Metal-binding</keyword>
<keyword evidence="7 14" id="KW-0862">Zinc</keyword>
<keyword evidence="6 14" id="KW-0378">Hydrolase</keyword>
<keyword evidence="2" id="KW-0245">EGF-like domain</keyword>
<dbReference type="SUPFAM" id="SSF49854">
    <property type="entry name" value="Spermadhesin, CUB domain"/>
    <property type="match status" value="1"/>
</dbReference>
<feature type="disulfide bond" evidence="14">
    <location>
        <begin position="638"/>
        <end position="660"/>
    </location>
</feature>
<evidence type="ECO:0000256" key="13">
    <source>
        <dbReference type="PROSITE-ProRule" id="PRU00059"/>
    </source>
</evidence>
<dbReference type="PROSITE" id="PS01186">
    <property type="entry name" value="EGF_2"/>
    <property type="match status" value="1"/>
</dbReference>
<evidence type="ECO:0000256" key="7">
    <source>
        <dbReference type="ARBA" id="ARBA00022833"/>
    </source>
</evidence>
<dbReference type="InterPro" id="IPR000859">
    <property type="entry name" value="CUB_dom"/>
</dbReference>
<keyword evidence="11 14" id="KW-1015">Disulfide bond</keyword>
<dbReference type="SMART" id="SM00235">
    <property type="entry name" value="ZnMc"/>
    <property type="match status" value="1"/>
</dbReference>
<feature type="domain" description="CUB" evidence="17">
    <location>
        <begin position="821"/>
        <end position="908"/>
    </location>
</feature>
<evidence type="ECO:0000256" key="8">
    <source>
        <dbReference type="ARBA" id="ARBA00022989"/>
    </source>
</evidence>
<comment type="similarity">
    <text evidence="12">Belongs to the anion channel-forming bestrophin (TC 1.A.46) family. Calcium-sensitive chloride channel subfamily.</text>
</comment>
<dbReference type="Gene3D" id="3.40.390.10">
    <property type="entry name" value="Collagenase (Catalytic Domain)"/>
    <property type="match status" value="1"/>
</dbReference>
<dbReference type="PROSITE" id="PS51864">
    <property type="entry name" value="ASTACIN"/>
    <property type="match status" value="1"/>
</dbReference>
<evidence type="ECO:0000259" key="17">
    <source>
        <dbReference type="PROSITE" id="PS01180"/>
    </source>
</evidence>
<feature type="binding site" evidence="14">
    <location>
        <position position="668"/>
    </location>
    <ligand>
        <name>Zn(2+)</name>
        <dbReference type="ChEBI" id="CHEBI:29105"/>
        <note>catalytic</note>
    </ligand>
</feature>
<dbReference type="Gene3D" id="2.60.120.290">
    <property type="entry name" value="Spermadhesin, CUB domain"/>
    <property type="match status" value="1"/>
</dbReference>
<name>A0AA39H823_9BILA</name>
<dbReference type="InterPro" id="IPR021134">
    <property type="entry name" value="Bestrophin-like"/>
</dbReference>
<dbReference type="EC" id="3.4.24.-" evidence="15"/>
<evidence type="ECO:0000256" key="15">
    <source>
        <dbReference type="RuleBase" id="RU361183"/>
    </source>
</evidence>
<dbReference type="InterPro" id="IPR006026">
    <property type="entry name" value="Peptidase_Metallo"/>
</dbReference>
<keyword evidence="20" id="KW-1185">Reference proteome</keyword>
<dbReference type="InterPro" id="IPR034035">
    <property type="entry name" value="Astacin-like_dom"/>
</dbReference>
<evidence type="ECO:0000313" key="19">
    <source>
        <dbReference type="EMBL" id="KAK0400957.1"/>
    </source>
</evidence>
<feature type="domain" description="Peptidase M12A" evidence="18">
    <location>
        <begin position="573"/>
        <end position="773"/>
    </location>
</feature>
<evidence type="ECO:0000256" key="14">
    <source>
        <dbReference type="PROSITE-ProRule" id="PRU01211"/>
    </source>
</evidence>
<dbReference type="GO" id="GO:0006508">
    <property type="term" value="P:proteolysis"/>
    <property type="evidence" value="ECO:0007669"/>
    <property type="project" value="UniProtKB-KW"/>
</dbReference>
<dbReference type="Pfam" id="PF01062">
    <property type="entry name" value="Bestrophin"/>
    <property type="match status" value="1"/>
</dbReference>
<dbReference type="InterPro" id="IPR024079">
    <property type="entry name" value="MetalloPept_cat_dom_sf"/>
</dbReference>
<proteinExistence type="inferred from homology"/>
<dbReference type="PANTHER" id="PTHR10736">
    <property type="entry name" value="BESTROPHIN"/>
    <property type="match status" value="1"/>
</dbReference>
<dbReference type="Pfam" id="PF01400">
    <property type="entry name" value="Astacin"/>
    <property type="match status" value="1"/>
</dbReference>
<dbReference type="SUPFAM" id="SSF55486">
    <property type="entry name" value="Metalloproteases ('zincins'), catalytic domain"/>
    <property type="match status" value="1"/>
</dbReference>
<gene>
    <name evidence="19" type="ORF">QR680_015533</name>
</gene>
<evidence type="ECO:0000256" key="9">
    <source>
        <dbReference type="ARBA" id="ARBA00023049"/>
    </source>
</evidence>
<keyword evidence="3 14" id="KW-0645">Protease</keyword>
<dbReference type="Proteomes" id="UP001175271">
    <property type="component" value="Unassembled WGS sequence"/>
</dbReference>
<dbReference type="AlphaFoldDB" id="A0AA39H823"/>
<evidence type="ECO:0000256" key="10">
    <source>
        <dbReference type="ARBA" id="ARBA00023136"/>
    </source>
</evidence>
<accession>A0AA39H823</accession>
<evidence type="ECO:0000256" key="1">
    <source>
        <dbReference type="ARBA" id="ARBA00004370"/>
    </source>
</evidence>
<comment type="subcellular location">
    <subcellularLocation>
        <location evidence="1">Membrane</location>
    </subcellularLocation>
</comment>
<keyword evidence="9 14" id="KW-0482">Metalloprotease</keyword>
<evidence type="ECO:0000256" key="6">
    <source>
        <dbReference type="ARBA" id="ARBA00022801"/>
    </source>
</evidence>
<dbReference type="GO" id="GO:0005254">
    <property type="term" value="F:chloride channel activity"/>
    <property type="evidence" value="ECO:0007669"/>
    <property type="project" value="InterPro"/>
</dbReference>
<comment type="cofactor">
    <cofactor evidence="14 15">
        <name>Zn(2+)</name>
        <dbReference type="ChEBI" id="CHEBI:29105"/>
    </cofactor>
    <text evidence="14 15">Binds 1 zinc ion per subunit.</text>
</comment>
<evidence type="ECO:0000256" key="4">
    <source>
        <dbReference type="ARBA" id="ARBA00022692"/>
    </source>
</evidence>
<dbReference type="PANTHER" id="PTHR10736:SF58">
    <property type="entry name" value="BESTROPHIN HOMOLOG-RELATED"/>
    <property type="match status" value="1"/>
</dbReference>
<evidence type="ECO:0000256" key="16">
    <source>
        <dbReference type="SAM" id="MobiDB-lite"/>
    </source>
</evidence>
<dbReference type="InterPro" id="IPR001506">
    <property type="entry name" value="Peptidase_M12A"/>
</dbReference>
<dbReference type="GO" id="GO:0008270">
    <property type="term" value="F:zinc ion binding"/>
    <property type="evidence" value="ECO:0007669"/>
    <property type="project" value="UniProtKB-UniRule"/>
</dbReference>
<evidence type="ECO:0000256" key="12">
    <source>
        <dbReference type="ARBA" id="ARBA00034769"/>
    </source>
</evidence>
<evidence type="ECO:0000256" key="2">
    <source>
        <dbReference type="ARBA" id="ARBA00022536"/>
    </source>
</evidence>
<keyword evidence="10" id="KW-0472">Membrane</keyword>
<feature type="binding site" evidence="14">
    <location>
        <position position="672"/>
    </location>
    <ligand>
        <name>Zn(2+)</name>
        <dbReference type="ChEBI" id="CHEBI:29105"/>
        <note>catalytic</note>
    </ligand>
</feature>
<dbReference type="CDD" id="cd04280">
    <property type="entry name" value="ZnMc_astacin_like"/>
    <property type="match status" value="1"/>
</dbReference>
<evidence type="ECO:0000256" key="11">
    <source>
        <dbReference type="ARBA" id="ARBA00023157"/>
    </source>
</evidence>
<feature type="binding site" evidence="14">
    <location>
        <position position="678"/>
    </location>
    <ligand>
        <name>Zn(2+)</name>
        <dbReference type="ChEBI" id="CHEBI:29105"/>
        <note>catalytic</note>
    </ligand>
</feature>
<dbReference type="GO" id="GO:0016020">
    <property type="term" value="C:membrane"/>
    <property type="evidence" value="ECO:0007669"/>
    <property type="project" value="UniProtKB-SubCell"/>
</dbReference>
<evidence type="ECO:0000256" key="5">
    <source>
        <dbReference type="ARBA" id="ARBA00022723"/>
    </source>
</evidence>
<feature type="region of interest" description="Disordered" evidence="16">
    <location>
        <begin position="497"/>
        <end position="522"/>
    </location>
</feature>